<proteinExistence type="predicted"/>
<dbReference type="RefSeq" id="WP_139918709.1">
    <property type="nucleotide sequence ID" value="NZ_CBCSLE010000001.1"/>
</dbReference>
<gene>
    <name evidence="2" type="ORF">GTZ93_31755</name>
</gene>
<evidence type="ECO:0000313" key="3">
    <source>
        <dbReference type="Proteomes" id="UP000537825"/>
    </source>
</evidence>
<sequence>MRRFVHKWKGCAGSVDEMASSSPAAAAAPAGASFSLLSAPAAKPAKKKRAASRKPRPSVAFMDRELKAVTSKANVTFAGRWTPEVWLSGAASFSGRRDIQVLRHLSVQFFHYIRNTLNMKGEQEVQAMLVNDRIVIAANLDDSINALFKALRQDDTGGPPSNAVQNLLQSVQNPDDKRAEGAAKKLGGLFSGTRSLSNIPTAMNVLGNDNERLLQRLDYSNAADCAAKIVGAAHHGRLIFVNAGGDSIHAEQKLLLALLRSGTSKSTVATIYGKKRPCAGCYLTLLFAEERLGLKIEFNRHPGGFWGPALKGFRALFDQAKGHMQSNSPGDVCTWLHDQAAALVTHQTQYLGADEKRSMLQDAKAQFVALGKVDPRHTGYDSPSDSDPDDDDGDDDDGDDDELAGSAMEDDGPMEDDGALSAAGSGNPFSLLPSPPAVPKTPAPAAAAAASSSAAVAAHPSAPFSVVHLKSDSKASDGKSIVAPAPDLSAVPSPTLQRALAAKNFVRGAASSQGLNCFLHSFLQLFHNMPDDPNYTLIGEVLRIRRNWNVIGAAVKGQDLNLENAFTREEVHQLANFHRCLILIWGFNSGTNQLYEVCRMGGMGGMVGQPREINILWYGPHFEPLRKRA</sequence>
<evidence type="ECO:0000256" key="1">
    <source>
        <dbReference type="SAM" id="MobiDB-lite"/>
    </source>
</evidence>
<protein>
    <submittedName>
        <fullName evidence="2">Uncharacterized protein</fullName>
    </submittedName>
</protein>
<feature type="region of interest" description="Disordered" evidence="1">
    <location>
        <begin position="374"/>
        <end position="443"/>
    </location>
</feature>
<evidence type="ECO:0000313" key="2">
    <source>
        <dbReference type="EMBL" id="NBC44391.1"/>
    </source>
</evidence>
<dbReference type="EMBL" id="JAAAPK010000010">
    <property type="protein sequence ID" value="NBC44391.1"/>
    <property type="molecule type" value="Genomic_DNA"/>
</dbReference>
<name>A0A7X4YFA9_9BACT</name>
<feature type="compositionally biased region" description="Pro residues" evidence="1">
    <location>
        <begin position="433"/>
        <end position="442"/>
    </location>
</feature>
<organism evidence="2 3">
    <name type="scientific">Corallococcus exiguus</name>
    <dbReference type="NCBI Taxonomy" id="83462"/>
    <lineage>
        <taxon>Bacteria</taxon>
        <taxon>Pseudomonadati</taxon>
        <taxon>Myxococcota</taxon>
        <taxon>Myxococcia</taxon>
        <taxon>Myxococcales</taxon>
        <taxon>Cystobacterineae</taxon>
        <taxon>Myxococcaceae</taxon>
        <taxon>Corallococcus</taxon>
    </lineage>
</organism>
<dbReference type="Proteomes" id="UP000537825">
    <property type="component" value="Unassembled WGS sequence"/>
</dbReference>
<dbReference type="AlphaFoldDB" id="A0A7X4YFA9"/>
<keyword evidence="3" id="KW-1185">Reference proteome</keyword>
<comment type="caution">
    <text evidence="2">The sequence shown here is derived from an EMBL/GenBank/DDBJ whole genome shotgun (WGS) entry which is preliminary data.</text>
</comment>
<reference evidence="2 3" key="1">
    <citation type="submission" date="2020-01" db="EMBL/GenBank/DDBJ databases">
        <title>The draft genome sequence of Corallococcus exiguus DSM 14696.</title>
        <authorList>
            <person name="Zhang X."/>
            <person name="Zhu H."/>
        </authorList>
    </citation>
    <scope>NUCLEOTIDE SEQUENCE [LARGE SCALE GENOMIC DNA]</scope>
    <source>
        <strain evidence="2 3">DSM 14696</strain>
    </source>
</reference>
<feature type="compositionally biased region" description="Acidic residues" evidence="1">
    <location>
        <begin position="384"/>
        <end position="418"/>
    </location>
</feature>
<accession>A0A7X4YFA9</accession>